<dbReference type="EMBL" id="AMQN01006002">
    <property type="status" value="NOT_ANNOTATED_CDS"/>
    <property type="molecule type" value="Genomic_DNA"/>
</dbReference>
<reference evidence="6" key="1">
    <citation type="submission" date="2012-12" db="EMBL/GenBank/DDBJ databases">
        <authorList>
            <person name="Hellsten U."/>
            <person name="Grimwood J."/>
            <person name="Chapman J.A."/>
            <person name="Shapiro H."/>
            <person name="Aerts A."/>
            <person name="Otillar R.P."/>
            <person name="Terry A.Y."/>
            <person name="Boore J.L."/>
            <person name="Simakov O."/>
            <person name="Marletaz F."/>
            <person name="Cho S.-J."/>
            <person name="Edsinger-Gonzales E."/>
            <person name="Havlak P."/>
            <person name="Kuo D.-H."/>
            <person name="Larsson T."/>
            <person name="Lv J."/>
            <person name="Arendt D."/>
            <person name="Savage R."/>
            <person name="Osoegawa K."/>
            <person name="de Jong P."/>
            <person name="Lindberg D.R."/>
            <person name="Seaver E.C."/>
            <person name="Weisblat D.A."/>
            <person name="Putnam N.H."/>
            <person name="Grigoriev I.V."/>
            <person name="Rokhsar D.S."/>
        </authorList>
    </citation>
    <scope>NUCLEOTIDE SEQUENCE</scope>
    <source>
        <strain evidence="6">I ESC-2004</strain>
    </source>
</reference>
<dbReference type="EMBL" id="KB297391">
    <property type="protein sequence ID" value="ELU10545.1"/>
    <property type="molecule type" value="Genomic_DNA"/>
</dbReference>
<reference evidence="5" key="3">
    <citation type="submission" date="2015-06" db="UniProtKB">
        <authorList>
            <consortium name="EnsemblMetazoa"/>
        </authorList>
    </citation>
    <scope>IDENTIFICATION</scope>
</reference>
<proteinExistence type="predicted"/>
<feature type="repeat" description="ANK" evidence="3">
    <location>
        <begin position="74"/>
        <end position="96"/>
    </location>
</feature>
<keyword evidence="2 3" id="KW-0040">ANK repeat</keyword>
<evidence type="ECO:0000313" key="6">
    <source>
        <dbReference type="Proteomes" id="UP000014760"/>
    </source>
</evidence>
<dbReference type="AlphaFoldDB" id="R7V410"/>
<gene>
    <name evidence="4" type="ORF">CAPTEDRAFT_104768</name>
</gene>
<evidence type="ECO:0000256" key="3">
    <source>
        <dbReference type="PROSITE-ProRule" id="PRU00023"/>
    </source>
</evidence>
<dbReference type="InterPro" id="IPR002110">
    <property type="entry name" value="Ankyrin_rpt"/>
</dbReference>
<dbReference type="OMA" id="KNSIRAM"/>
<keyword evidence="1" id="KW-0677">Repeat</keyword>
<dbReference type="PRINTS" id="PR01415">
    <property type="entry name" value="ANKYRIN"/>
</dbReference>
<keyword evidence="6" id="KW-1185">Reference proteome</keyword>
<reference evidence="4 6" key="2">
    <citation type="journal article" date="2013" name="Nature">
        <title>Insights into bilaterian evolution from three spiralian genomes.</title>
        <authorList>
            <person name="Simakov O."/>
            <person name="Marletaz F."/>
            <person name="Cho S.J."/>
            <person name="Edsinger-Gonzales E."/>
            <person name="Havlak P."/>
            <person name="Hellsten U."/>
            <person name="Kuo D.H."/>
            <person name="Larsson T."/>
            <person name="Lv J."/>
            <person name="Arendt D."/>
            <person name="Savage R."/>
            <person name="Osoegawa K."/>
            <person name="de Jong P."/>
            <person name="Grimwood J."/>
            <person name="Chapman J.A."/>
            <person name="Shapiro H."/>
            <person name="Aerts A."/>
            <person name="Otillar R.P."/>
            <person name="Terry A.Y."/>
            <person name="Boore J.L."/>
            <person name="Grigoriev I.V."/>
            <person name="Lindberg D.R."/>
            <person name="Seaver E.C."/>
            <person name="Weisblat D.A."/>
            <person name="Putnam N.H."/>
            <person name="Rokhsar D.S."/>
        </authorList>
    </citation>
    <scope>NUCLEOTIDE SEQUENCE</scope>
    <source>
        <strain evidence="4 6">I ESC-2004</strain>
    </source>
</reference>
<dbReference type="HOGENOM" id="CLU_000134_45_5_1"/>
<accession>R7V410</accession>
<evidence type="ECO:0000256" key="2">
    <source>
        <dbReference type="ARBA" id="ARBA00023043"/>
    </source>
</evidence>
<dbReference type="PROSITE" id="PS50088">
    <property type="entry name" value="ANK_REPEAT"/>
    <property type="match status" value="3"/>
</dbReference>
<sequence>MKEKDGDTLLHWAAYKGNVDISELLLRHGADPNQRNDVSNSPLHDAVLNETKDQLNVVKLLIQNGAHVNEKGMNGATPLHYAANNVNTSIADLLLS</sequence>
<dbReference type="EnsemblMetazoa" id="CapteT104768">
    <property type="protein sequence ID" value="CapteP104768"/>
    <property type="gene ID" value="CapteG104768"/>
</dbReference>
<dbReference type="GO" id="GO:0004842">
    <property type="term" value="F:ubiquitin-protein transferase activity"/>
    <property type="evidence" value="ECO:0007669"/>
    <property type="project" value="TreeGrafter"/>
</dbReference>
<protein>
    <submittedName>
        <fullName evidence="4 5">Uncharacterized protein</fullName>
    </submittedName>
</protein>
<dbReference type="GO" id="GO:0085020">
    <property type="term" value="P:protein K6-linked ubiquitination"/>
    <property type="evidence" value="ECO:0007669"/>
    <property type="project" value="TreeGrafter"/>
</dbReference>
<dbReference type="Pfam" id="PF00023">
    <property type="entry name" value="Ank"/>
    <property type="match status" value="1"/>
</dbReference>
<dbReference type="InterPro" id="IPR036770">
    <property type="entry name" value="Ankyrin_rpt-contain_sf"/>
</dbReference>
<dbReference type="SUPFAM" id="SSF48403">
    <property type="entry name" value="Ankyrin repeat"/>
    <property type="match status" value="1"/>
</dbReference>
<dbReference type="STRING" id="283909.R7V410"/>
<dbReference type="Proteomes" id="UP000014760">
    <property type="component" value="Unassembled WGS sequence"/>
</dbReference>
<dbReference type="PANTHER" id="PTHR24171">
    <property type="entry name" value="ANKYRIN REPEAT DOMAIN-CONTAINING PROTEIN 39-RELATED"/>
    <property type="match status" value="1"/>
</dbReference>
<name>R7V410_CAPTE</name>
<evidence type="ECO:0000313" key="5">
    <source>
        <dbReference type="EnsemblMetazoa" id="CapteP104768"/>
    </source>
</evidence>
<dbReference type="SMART" id="SM00248">
    <property type="entry name" value="ANK"/>
    <property type="match status" value="2"/>
</dbReference>
<dbReference type="PROSITE" id="PS50297">
    <property type="entry name" value="ANK_REP_REGION"/>
    <property type="match status" value="3"/>
</dbReference>
<dbReference type="Pfam" id="PF12796">
    <property type="entry name" value="Ank_2"/>
    <property type="match status" value="1"/>
</dbReference>
<evidence type="ECO:0000256" key="1">
    <source>
        <dbReference type="ARBA" id="ARBA00022737"/>
    </source>
</evidence>
<dbReference type="GO" id="GO:0031436">
    <property type="term" value="C:BRCA1-BARD1 complex"/>
    <property type="evidence" value="ECO:0007669"/>
    <property type="project" value="TreeGrafter"/>
</dbReference>
<dbReference type="GO" id="GO:0070531">
    <property type="term" value="C:BRCA1-A complex"/>
    <property type="evidence" value="ECO:0007669"/>
    <property type="project" value="TreeGrafter"/>
</dbReference>
<dbReference type="OrthoDB" id="19174at2759"/>
<feature type="repeat" description="ANK" evidence="3">
    <location>
        <begin position="5"/>
        <end position="37"/>
    </location>
</feature>
<organism evidence="4">
    <name type="scientific">Capitella teleta</name>
    <name type="common">Polychaete worm</name>
    <dbReference type="NCBI Taxonomy" id="283909"/>
    <lineage>
        <taxon>Eukaryota</taxon>
        <taxon>Metazoa</taxon>
        <taxon>Spiralia</taxon>
        <taxon>Lophotrochozoa</taxon>
        <taxon>Annelida</taxon>
        <taxon>Polychaeta</taxon>
        <taxon>Sedentaria</taxon>
        <taxon>Scolecida</taxon>
        <taxon>Capitellidae</taxon>
        <taxon>Capitella</taxon>
    </lineage>
</organism>
<dbReference type="Gene3D" id="1.25.40.20">
    <property type="entry name" value="Ankyrin repeat-containing domain"/>
    <property type="match status" value="1"/>
</dbReference>
<feature type="repeat" description="ANK" evidence="3">
    <location>
        <begin position="38"/>
        <end position="73"/>
    </location>
</feature>
<evidence type="ECO:0000313" key="4">
    <source>
        <dbReference type="EMBL" id="ELU10545.1"/>
    </source>
</evidence>
<feature type="non-terminal residue" evidence="4">
    <location>
        <position position="96"/>
    </location>
</feature>